<keyword evidence="1" id="KW-0175">Coiled coil</keyword>
<dbReference type="EMBL" id="UGUS01000002">
    <property type="protein sequence ID" value="SUD30509.1"/>
    <property type="molecule type" value="Genomic_DNA"/>
</dbReference>
<dbReference type="Proteomes" id="UP000255125">
    <property type="component" value="Unassembled WGS sequence"/>
</dbReference>
<dbReference type="RefSeq" id="WP_038440644.1">
    <property type="nucleotide sequence ID" value="NZ_CP008896.1"/>
</dbReference>
<proteinExistence type="predicted"/>
<evidence type="ECO:0000313" key="3">
    <source>
        <dbReference type="EMBL" id="SUD30509.1"/>
    </source>
</evidence>
<protein>
    <submittedName>
        <fullName evidence="3">Uncharacterized protein</fullName>
    </submittedName>
</protein>
<accession>A0A379ICG9</accession>
<feature type="coiled-coil region" evidence="1">
    <location>
        <begin position="1405"/>
        <end position="1432"/>
    </location>
</feature>
<reference evidence="3 4" key="1">
    <citation type="submission" date="2018-06" db="EMBL/GenBank/DDBJ databases">
        <authorList>
            <consortium name="Pathogen Informatics"/>
            <person name="Doyle S."/>
        </authorList>
    </citation>
    <scope>NUCLEOTIDE SEQUENCE [LARGE SCALE GENOMIC DNA]</scope>
    <source>
        <strain evidence="3 4">NCTC10392</strain>
    </source>
</reference>
<dbReference type="KEGG" id="pfn:HZ99_01025"/>
<dbReference type="OrthoDB" id="7003488at2"/>
<evidence type="ECO:0000256" key="1">
    <source>
        <dbReference type="SAM" id="Coils"/>
    </source>
</evidence>
<evidence type="ECO:0000256" key="2">
    <source>
        <dbReference type="SAM" id="MobiDB-lite"/>
    </source>
</evidence>
<name>A0A379ICG9_PSEFL</name>
<evidence type="ECO:0000313" key="4">
    <source>
        <dbReference type="Proteomes" id="UP000255125"/>
    </source>
</evidence>
<organism evidence="3 4">
    <name type="scientific">Pseudomonas fluorescens</name>
    <dbReference type="NCBI Taxonomy" id="294"/>
    <lineage>
        <taxon>Bacteria</taxon>
        <taxon>Pseudomonadati</taxon>
        <taxon>Pseudomonadota</taxon>
        <taxon>Gammaproteobacteria</taxon>
        <taxon>Pseudomonadales</taxon>
        <taxon>Pseudomonadaceae</taxon>
        <taxon>Pseudomonas</taxon>
    </lineage>
</organism>
<sequence length="1620" mass="180940">MPDTLSASPPGPLRFTHRSNTPAQAVSHQFADRPTLRQVVEQHLQERLLEYFPSLRLDLPTLRLATPNQRRGWDLKRLTDVALDHLANGTALNLTLVIDERRCFLSQRPPSRLTYEANGPREPNMAVIERVILDLAFTLPIAFQQALTTYWNLDADTGASRWQWLGDLLADNLKNTASLLPSGPARDMLDRVTGAPDRRERQAASAGVVHAYCLEACVINQGRDARLLSTDLLLVQGNQILLCQASGNVEPFASIEVFTQTWGQRLASRLQVDKLVVKRYEPDGNLFDTQAALLLNQQLDDLQAIRLPAAGGVLALEQQFANATDPMPLFIAAPAPDSTHLPALQAALPPWLLAANAEQRFAYRQGLLDQARLQRQTGGASFLDGMENLQAFTTRTLREQMRRDHPESSVEPGNLALTFHVPVGDLHSGYLAPVTMSLSELAINNLAAAPQGRLSLRDTSGADIPDWLTEDYVLGEKGLFHNTPGLIRQVDIGRNYPQLIREQLLGDTPQARRREALFGQELAVQLPRQALELAIRGQQGFTFLGYRYVKAVLHSSVSGRVVQAQDIVIRPLAFARKPGALPDIVSNMFIIEPRAIGAGPPILYRPLYQHALQQFGNRAALFDAIAQPGALQDSVLSWMADKARPIYSQGGFHSPHILRFSQGDDTVQWPAPPPAQLAQNTNGGEVPGSLAQSLATGNLTQYLYGSNARALVDLADRDSVSNAQSRWKVLLEGGWLLFNTLLLPLLRGPAMVVGWMAQLAVSLRHDIAALQGNDGTARELAWVDVLLNIGLILLHVTSQPRPTLDRETHTTEPALSLTLAALRRPSAVARPTVTIEQGPVGLPAEPPASDQTLVDFIHSNARDSSRRRLLDALRELHVPWPEPPPLAIELGTYKGLYRIDQQWHASVAGLLFRVTLEPDLSEVFLIHPQKPDHPGFQLTRNAQGHWGLDLGLKLRGGGPKNRLKAKLAQIDQQRTQVSEEINHIGDQISALIKRLQPIDQLLDAARLKFEQAHNALGTARLHLRSTPGDPALIAAHRDKVAERSRTRTGFQLFQERFDQAAAELLQQRRELLSAYSQMREIDSRFDYEGQCVNQYQSILSTDELRVSRLSSLYLATFVSEQGESLIELQGAAHDPGAVSYVKDLLETNFAVSERHAQAMIAIENTLEEMATRLKTGPAQRLKYLNGHPERRFYNRLNATLESLDVLTELSIDQTIPATTPQERYFLARHDHLQSSLSSLEDSHLELLTTEGFTLSDRKEVLNNLIKHYKRRLQIYQSLLELDSPLAHTRYMPLLIERLHAVRDSAEADLAALLREDEFLPPQPTPFKPVRVASRTKRVFKSRDKGALVGELEPAQSDLPFPTIVTRNPITQQVSGRFMEHPNEGWVEIVQAKPPAPVEPSQAPSLATLRAQAQRLQEEIPGIERSIEFQKKKLSDPTRRNELNPQDWRDMLAHQADRLETVAAELTHHHGDKPDMLQTVERLRRRANDLRRQGIQHCIEGYKAQRPRQENIEFLRTHAAIDIGLVHGAQRTAAKDYVSEFAVREKNSLTVLWYAHFHYSQADSLPSAYTAAHLKRPEQRFVTLRDLIAQAGADSQTIVRDLYHPITAPLDQRLFLSLLPA</sequence>
<feature type="region of interest" description="Disordered" evidence="2">
    <location>
        <begin position="1"/>
        <end position="20"/>
    </location>
</feature>
<gene>
    <name evidence="3" type="ORF">NCTC10392_02429</name>
</gene>